<dbReference type="Pfam" id="PF01551">
    <property type="entry name" value="Peptidase_M23"/>
    <property type="match status" value="1"/>
</dbReference>
<dbReference type="GO" id="GO:0004222">
    <property type="term" value="F:metalloendopeptidase activity"/>
    <property type="evidence" value="ECO:0007669"/>
    <property type="project" value="TreeGrafter"/>
</dbReference>
<dbReference type="AlphaFoldDB" id="A0A845KZ23"/>
<dbReference type="CDD" id="cd12797">
    <property type="entry name" value="M23_peptidase"/>
    <property type="match status" value="1"/>
</dbReference>
<dbReference type="InterPro" id="IPR050570">
    <property type="entry name" value="Cell_wall_metabolism_enzyme"/>
</dbReference>
<evidence type="ECO:0000313" key="3">
    <source>
        <dbReference type="Proteomes" id="UP000463470"/>
    </source>
</evidence>
<organism evidence="2 3">
    <name type="scientific">Heliomicrobium undosum</name>
    <dbReference type="NCBI Taxonomy" id="121734"/>
    <lineage>
        <taxon>Bacteria</taxon>
        <taxon>Bacillati</taxon>
        <taxon>Bacillota</taxon>
        <taxon>Clostridia</taxon>
        <taxon>Eubacteriales</taxon>
        <taxon>Heliobacteriaceae</taxon>
        <taxon>Heliomicrobium</taxon>
    </lineage>
</organism>
<accession>A0A845KZ23</accession>
<sequence length="207" mass="22409">MLTIMKNLSRTRKARQLKVVFPNTGGDRCNKATSSGNKRGYVQTSKINVPWFTYQYSKPITTGSRTNDFGSHAGIDIGVSSGASVYAITSGSAKYRTAYEVIGTTRYAVSYGNFVELTFGSNKAIYAHLSSFAPYTAPSYPNTSPPRGASTNTLYIEHGTITVSSGTRLGATGNSGNSSGPHLHFEIKEGTTSVDPYKYVLFPKMPW</sequence>
<dbReference type="PANTHER" id="PTHR21666:SF270">
    <property type="entry name" value="MUREIN HYDROLASE ACTIVATOR ENVC"/>
    <property type="match status" value="1"/>
</dbReference>
<dbReference type="Gene3D" id="2.70.70.10">
    <property type="entry name" value="Glucose Permease (Domain IIA)"/>
    <property type="match status" value="1"/>
</dbReference>
<dbReference type="InterPro" id="IPR016047">
    <property type="entry name" value="M23ase_b-sheet_dom"/>
</dbReference>
<evidence type="ECO:0000259" key="1">
    <source>
        <dbReference type="Pfam" id="PF01551"/>
    </source>
</evidence>
<reference evidence="2 3" key="1">
    <citation type="submission" date="2020-01" db="EMBL/GenBank/DDBJ databases">
        <title>Whole-genome sequence of Heliobacterium undosum DSM 13378.</title>
        <authorList>
            <person name="Kyndt J.A."/>
            <person name="Meyer T.E."/>
        </authorList>
    </citation>
    <scope>NUCLEOTIDE SEQUENCE [LARGE SCALE GENOMIC DNA]</scope>
    <source>
        <strain evidence="2 3">DSM 13378</strain>
    </source>
</reference>
<dbReference type="OrthoDB" id="9814460at2"/>
<evidence type="ECO:0000313" key="2">
    <source>
        <dbReference type="EMBL" id="MZP28346.1"/>
    </source>
</evidence>
<dbReference type="Proteomes" id="UP000463470">
    <property type="component" value="Unassembled WGS sequence"/>
</dbReference>
<gene>
    <name evidence="2" type="ORF">GTO91_01245</name>
</gene>
<protein>
    <submittedName>
        <fullName evidence="2">Peptidoglycan DD-metalloendopeptidase family protein</fullName>
    </submittedName>
</protein>
<dbReference type="EMBL" id="WXEY01000001">
    <property type="protein sequence ID" value="MZP28346.1"/>
    <property type="molecule type" value="Genomic_DNA"/>
</dbReference>
<dbReference type="PANTHER" id="PTHR21666">
    <property type="entry name" value="PEPTIDASE-RELATED"/>
    <property type="match status" value="1"/>
</dbReference>
<proteinExistence type="predicted"/>
<feature type="domain" description="M23ase beta-sheet core" evidence="1">
    <location>
        <begin position="162"/>
        <end position="196"/>
    </location>
</feature>
<keyword evidence="3" id="KW-1185">Reference proteome</keyword>
<name>A0A845KZ23_9FIRM</name>
<dbReference type="SUPFAM" id="SSF51261">
    <property type="entry name" value="Duplicated hybrid motif"/>
    <property type="match status" value="2"/>
</dbReference>
<comment type="caution">
    <text evidence="2">The sequence shown here is derived from an EMBL/GenBank/DDBJ whole genome shotgun (WGS) entry which is preliminary data.</text>
</comment>
<dbReference type="RefSeq" id="WP_161253612.1">
    <property type="nucleotide sequence ID" value="NZ_WXEY01000001.1"/>
</dbReference>
<dbReference type="InterPro" id="IPR011055">
    <property type="entry name" value="Dup_hybrid_motif"/>
</dbReference>